<feature type="domain" description="FAE" evidence="5">
    <location>
        <begin position="40"/>
        <end position="203"/>
    </location>
</feature>
<evidence type="ECO:0000259" key="5">
    <source>
        <dbReference type="Pfam" id="PF08392"/>
    </source>
</evidence>
<keyword evidence="2" id="KW-0808">Transferase</keyword>
<comment type="similarity">
    <text evidence="1">Belongs to the thiolase-like superfamily. Chalcone/stilbene synthases family.</text>
</comment>
<dbReference type="PANTHER" id="PTHR11877">
    <property type="entry name" value="HYDROXYMETHYLGLUTARYL-COA SYNTHASE"/>
    <property type="match status" value="1"/>
</dbReference>
<dbReference type="InterPro" id="IPR011141">
    <property type="entry name" value="Polyketide_synthase_type-III"/>
</dbReference>
<reference evidence="6 7" key="1">
    <citation type="journal article" date="2019" name="Int. J. Syst. Evol. Microbiol.">
        <title>The Global Catalogue of Microorganisms (GCM) 10K type strain sequencing project: providing services to taxonomists for standard genome sequencing and annotation.</title>
        <authorList>
            <consortium name="The Broad Institute Genomics Platform"/>
            <consortium name="The Broad Institute Genome Sequencing Center for Infectious Disease"/>
            <person name="Wu L."/>
            <person name="Ma J."/>
        </authorList>
    </citation>
    <scope>NUCLEOTIDE SEQUENCE [LARGE SCALE GENOMIC DNA]</scope>
    <source>
        <strain evidence="6 7">JCM 14162</strain>
    </source>
</reference>
<dbReference type="PIRSF" id="PIRSF000451">
    <property type="entry name" value="PKS_III"/>
    <property type="match status" value="1"/>
</dbReference>
<name>A0ABN1A506_9SPHN</name>
<evidence type="ECO:0000256" key="2">
    <source>
        <dbReference type="ARBA" id="ARBA00022679"/>
    </source>
</evidence>
<dbReference type="PANTHER" id="PTHR11877:SF99">
    <property type="entry name" value="1,3,6,8-TETRAHYDROXYNAPHTHALENE SYNTHASE"/>
    <property type="match status" value="1"/>
</dbReference>
<dbReference type="CDD" id="cd00831">
    <property type="entry name" value="CHS_like"/>
    <property type="match status" value="1"/>
</dbReference>
<dbReference type="SUPFAM" id="SSF53901">
    <property type="entry name" value="Thiolase-like"/>
    <property type="match status" value="2"/>
</dbReference>
<evidence type="ECO:0000259" key="4">
    <source>
        <dbReference type="Pfam" id="PF02797"/>
    </source>
</evidence>
<evidence type="ECO:0000313" key="7">
    <source>
        <dbReference type="Proteomes" id="UP001500713"/>
    </source>
</evidence>
<protein>
    <submittedName>
        <fullName evidence="6">Type III polyketide synthase</fullName>
    </submittedName>
</protein>
<keyword evidence="7" id="KW-1185">Reference proteome</keyword>
<dbReference type="EMBL" id="BAAAEM010000002">
    <property type="protein sequence ID" value="GAA0467705.1"/>
    <property type="molecule type" value="Genomic_DNA"/>
</dbReference>
<proteinExistence type="inferred from homology"/>
<dbReference type="InterPro" id="IPR013601">
    <property type="entry name" value="FAE1_typ3_polyketide_synth"/>
</dbReference>
<dbReference type="Gene3D" id="3.40.47.10">
    <property type="match status" value="2"/>
</dbReference>
<sequence>MSPMSQLKSIATALPDHKISQEDVLAVLAKARGAALPARLKQILGNSGIAHRYIARDPDYYLEQRSWPERAQIYDEVGRALAGRSATAALEKAALRPSDVDAIVMISTTGTMTPSIPSRLIEAMGFRQSVQTVPVFGYGCAGGILGIRLANDLADANGGQNVLLISLELCSLSYDYSQFDKKNMIATALFADGCAAAVLTGKAGQGEGPSFRAFDQKTWPDSRDMMGWDIGETGFDLVLARDIPTFVAKDFTPFCDQFLSEQGLEKSDMSEPACHPGGGRVVEALEDYFAPELPGIPATREVLKHHGNMSSPTVLFVLEKLLSSNPKRPVLMTALGPGFTSVLGILDPAGAD</sequence>
<evidence type="ECO:0000313" key="6">
    <source>
        <dbReference type="EMBL" id="GAA0467705.1"/>
    </source>
</evidence>
<gene>
    <name evidence="6" type="ORF">GCM10009096_05660</name>
</gene>
<dbReference type="InterPro" id="IPR016039">
    <property type="entry name" value="Thiolase-like"/>
</dbReference>
<keyword evidence="3" id="KW-0012">Acyltransferase</keyword>
<dbReference type="Proteomes" id="UP001500713">
    <property type="component" value="Unassembled WGS sequence"/>
</dbReference>
<evidence type="ECO:0000256" key="1">
    <source>
        <dbReference type="ARBA" id="ARBA00005531"/>
    </source>
</evidence>
<feature type="domain" description="Chalcone/stilbene synthase C-terminal" evidence="4">
    <location>
        <begin position="216"/>
        <end position="329"/>
    </location>
</feature>
<dbReference type="Pfam" id="PF02797">
    <property type="entry name" value="Chal_sti_synt_C"/>
    <property type="match status" value="1"/>
</dbReference>
<dbReference type="Pfam" id="PF08392">
    <property type="entry name" value="FAE1_CUT1_RppA"/>
    <property type="match status" value="1"/>
</dbReference>
<dbReference type="InterPro" id="IPR012328">
    <property type="entry name" value="Chalcone/stilbene_synt_C"/>
</dbReference>
<comment type="caution">
    <text evidence="6">The sequence shown here is derived from an EMBL/GenBank/DDBJ whole genome shotgun (WGS) entry which is preliminary data.</text>
</comment>
<evidence type="ECO:0000256" key="3">
    <source>
        <dbReference type="ARBA" id="ARBA00023315"/>
    </source>
</evidence>
<accession>A0ABN1A506</accession>
<organism evidence="6 7">
    <name type="scientific">Parasphingorhabdus litoris</name>
    <dbReference type="NCBI Taxonomy" id="394733"/>
    <lineage>
        <taxon>Bacteria</taxon>
        <taxon>Pseudomonadati</taxon>
        <taxon>Pseudomonadota</taxon>
        <taxon>Alphaproteobacteria</taxon>
        <taxon>Sphingomonadales</taxon>
        <taxon>Sphingomonadaceae</taxon>
        <taxon>Parasphingorhabdus</taxon>
    </lineage>
</organism>